<evidence type="ECO:0000256" key="1">
    <source>
        <dbReference type="SAM" id="MobiDB-lite"/>
    </source>
</evidence>
<name>A0A9X6RMU3_HYPEX</name>
<dbReference type="Proteomes" id="UP000192578">
    <property type="component" value="Unassembled WGS sequence"/>
</dbReference>
<proteinExistence type="predicted"/>
<feature type="compositionally biased region" description="Polar residues" evidence="1">
    <location>
        <begin position="31"/>
        <end position="52"/>
    </location>
</feature>
<gene>
    <name evidence="2" type="ORF">BV898_18171</name>
</gene>
<dbReference type="AlphaFoldDB" id="A0A9X6RMU3"/>
<dbReference type="EMBL" id="MTYJ01000343">
    <property type="protein sequence ID" value="OWA53749.1"/>
    <property type="molecule type" value="Genomic_DNA"/>
</dbReference>
<evidence type="ECO:0000313" key="2">
    <source>
        <dbReference type="EMBL" id="OWA53749.1"/>
    </source>
</evidence>
<keyword evidence="3" id="KW-1185">Reference proteome</keyword>
<organism evidence="2 3">
    <name type="scientific">Hypsibius exemplaris</name>
    <name type="common">Freshwater tardigrade</name>
    <dbReference type="NCBI Taxonomy" id="2072580"/>
    <lineage>
        <taxon>Eukaryota</taxon>
        <taxon>Metazoa</taxon>
        <taxon>Ecdysozoa</taxon>
        <taxon>Tardigrada</taxon>
        <taxon>Eutardigrada</taxon>
        <taxon>Parachela</taxon>
        <taxon>Hypsibioidea</taxon>
        <taxon>Hypsibiidae</taxon>
        <taxon>Hypsibius</taxon>
    </lineage>
</organism>
<evidence type="ECO:0000313" key="3">
    <source>
        <dbReference type="Proteomes" id="UP000192578"/>
    </source>
</evidence>
<sequence length="96" mass="10158">MSGTRKHTAAARNLASPVPVGDNITMIQTGLSPAGLSSQQQGVSDRNFSLNDPTGDRHDNVMAAEIINPRPLVAPEGNNAAGKILHGTPRFCSRKR</sequence>
<comment type="caution">
    <text evidence="2">The sequence shown here is derived from an EMBL/GenBank/DDBJ whole genome shotgun (WGS) entry which is preliminary data.</text>
</comment>
<reference evidence="3" key="1">
    <citation type="submission" date="2017-01" db="EMBL/GenBank/DDBJ databases">
        <title>Comparative genomics of anhydrobiosis in the tardigrade Hypsibius dujardini.</title>
        <authorList>
            <person name="Yoshida Y."/>
            <person name="Koutsovoulos G."/>
            <person name="Laetsch D."/>
            <person name="Stevens L."/>
            <person name="Kumar S."/>
            <person name="Horikawa D."/>
            <person name="Ishino K."/>
            <person name="Komine S."/>
            <person name="Tomita M."/>
            <person name="Blaxter M."/>
            <person name="Arakawa K."/>
        </authorList>
    </citation>
    <scope>NUCLEOTIDE SEQUENCE [LARGE SCALE GENOMIC DNA]</scope>
    <source>
        <strain evidence="3">Z151</strain>
    </source>
</reference>
<protein>
    <submittedName>
        <fullName evidence="2">Uncharacterized protein</fullName>
    </submittedName>
</protein>
<feature type="region of interest" description="Disordered" evidence="1">
    <location>
        <begin position="31"/>
        <end position="57"/>
    </location>
</feature>
<accession>A0A9X6RMU3</accession>